<proteinExistence type="predicted"/>
<evidence type="ECO:0000256" key="1">
    <source>
        <dbReference type="SAM" id="MobiDB-lite"/>
    </source>
</evidence>
<reference evidence="2" key="1">
    <citation type="journal article" date="2023" name="Mol. Phylogenet. Evol.">
        <title>Genome-scale phylogeny and comparative genomics of the fungal order Sordariales.</title>
        <authorList>
            <person name="Hensen N."/>
            <person name="Bonometti L."/>
            <person name="Westerberg I."/>
            <person name="Brannstrom I.O."/>
            <person name="Guillou S."/>
            <person name="Cros-Aarteil S."/>
            <person name="Calhoun S."/>
            <person name="Haridas S."/>
            <person name="Kuo A."/>
            <person name="Mondo S."/>
            <person name="Pangilinan J."/>
            <person name="Riley R."/>
            <person name="LaButti K."/>
            <person name="Andreopoulos B."/>
            <person name="Lipzen A."/>
            <person name="Chen C."/>
            <person name="Yan M."/>
            <person name="Daum C."/>
            <person name="Ng V."/>
            <person name="Clum A."/>
            <person name="Steindorff A."/>
            <person name="Ohm R.A."/>
            <person name="Martin F."/>
            <person name="Silar P."/>
            <person name="Natvig D.O."/>
            <person name="Lalanne C."/>
            <person name="Gautier V."/>
            <person name="Ament-Velasquez S.L."/>
            <person name="Kruys A."/>
            <person name="Hutchinson M.I."/>
            <person name="Powell A.J."/>
            <person name="Barry K."/>
            <person name="Miller A.N."/>
            <person name="Grigoriev I.V."/>
            <person name="Debuchy R."/>
            <person name="Gladieux P."/>
            <person name="Hiltunen Thoren M."/>
            <person name="Johannesson H."/>
        </authorList>
    </citation>
    <scope>NUCLEOTIDE SEQUENCE</scope>
    <source>
        <strain evidence="2">CBS 892.96</strain>
    </source>
</reference>
<feature type="compositionally biased region" description="Basic and acidic residues" evidence="1">
    <location>
        <begin position="39"/>
        <end position="48"/>
    </location>
</feature>
<dbReference type="AlphaFoldDB" id="A0AAN7ACP3"/>
<evidence type="ECO:0000313" key="2">
    <source>
        <dbReference type="EMBL" id="KAK4180892.1"/>
    </source>
</evidence>
<comment type="caution">
    <text evidence="2">The sequence shown here is derived from an EMBL/GenBank/DDBJ whole genome shotgun (WGS) entry which is preliminary data.</text>
</comment>
<dbReference type="EMBL" id="MU866093">
    <property type="protein sequence ID" value="KAK4180892.1"/>
    <property type="molecule type" value="Genomic_DNA"/>
</dbReference>
<accession>A0AAN7ACP3</accession>
<feature type="region of interest" description="Disordered" evidence="1">
    <location>
        <begin position="398"/>
        <end position="461"/>
    </location>
</feature>
<name>A0AAN7ACP3_9PEZI</name>
<evidence type="ECO:0000313" key="3">
    <source>
        <dbReference type="Proteomes" id="UP001302321"/>
    </source>
</evidence>
<reference evidence="2" key="2">
    <citation type="submission" date="2023-05" db="EMBL/GenBank/DDBJ databases">
        <authorList>
            <consortium name="Lawrence Berkeley National Laboratory"/>
            <person name="Steindorff A."/>
            <person name="Hensen N."/>
            <person name="Bonometti L."/>
            <person name="Westerberg I."/>
            <person name="Brannstrom I.O."/>
            <person name="Guillou S."/>
            <person name="Cros-Aarteil S."/>
            <person name="Calhoun S."/>
            <person name="Haridas S."/>
            <person name="Kuo A."/>
            <person name="Mondo S."/>
            <person name="Pangilinan J."/>
            <person name="Riley R."/>
            <person name="Labutti K."/>
            <person name="Andreopoulos B."/>
            <person name="Lipzen A."/>
            <person name="Chen C."/>
            <person name="Yanf M."/>
            <person name="Daum C."/>
            <person name="Ng V."/>
            <person name="Clum A."/>
            <person name="Ohm R."/>
            <person name="Martin F."/>
            <person name="Silar P."/>
            <person name="Natvig D."/>
            <person name="Lalanne C."/>
            <person name="Gautier V."/>
            <person name="Ament-Velasquez S.L."/>
            <person name="Kruys A."/>
            <person name="Hutchinson M.I."/>
            <person name="Powell A.J."/>
            <person name="Barry K."/>
            <person name="Miller A.N."/>
            <person name="Grigoriev I.V."/>
            <person name="Debuchy R."/>
            <person name="Gladieux P."/>
            <person name="Thoren M.H."/>
            <person name="Johannesson H."/>
        </authorList>
    </citation>
    <scope>NUCLEOTIDE SEQUENCE</scope>
    <source>
        <strain evidence="2">CBS 892.96</strain>
    </source>
</reference>
<organism evidence="2 3">
    <name type="scientific">Triangularia setosa</name>
    <dbReference type="NCBI Taxonomy" id="2587417"/>
    <lineage>
        <taxon>Eukaryota</taxon>
        <taxon>Fungi</taxon>
        <taxon>Dikarya</taxon>
        <taxon>Ascomycota</taxon>
        <taxon>Pezizomycotina</taxon>
        <taxon>Sordariomycetes</taxon>
        <taxon>Sordariomycetidae</taxon>
        <taxon>Sordariales</taxon>
        <taxon>Podosporaceae</taxon>
        <taxon>Triangularia</taxon>
    </lineage>
</organism>
<feature type="region of interest" description="Disordered" evidence="1">
    <location>
        <begin position="68"/>
        <end position="89"/>
    </location>
</feature>
<feature type="region of interest" description="Disordered" evidence="1">
    <location>
        <begin position="27"/>
        <end position="48"/>
    </location>
</feature>
<protein>
    <submittedName>
        <fullName evidence="2">Uncharacterized protein</fullName>
    </submittedName>
</protein>
<gene>
    <name evidence="2" type="ORF">QBC36DRAFT_306913</name>
</gene>
<keyword evidence="3" id="KW-1185">Reference proteome</keyword>
<sequence length="552" mass="61249">MEDFSHLWERHITALRDNFSADNSVRALTSGSPNLQGDDGGKDYDARQSGHVWDDKINSVVDALDELSLQSPTGKTNTTTTQSPRTPWFPDGDAYTETGPLRSSNIQALPVLPWPTDPPTPSPSIWPPQQTQKAHQEQLLYQQYTTRHLPLSPSTLSSRTAVPGSTTLTPATTLHSPLPFIQSPPPSSVSVLCLAWAPPQARPGSDGQLFSPSLPTDIEAVRSCFKRRGWKVQCRLVPSDYSTSAVETVIDKFLAQSQNQTAQNEKRDRARSGAGARGEELLIVYYHGFGATEEDGRLRFSSDEGSHFYWDDVCDPIMQHPGDVLLIFDCTAPFPLSPGESNKPHQMYTRNEAEAPQEIRLSMGPGMISRKGTKQVLGVCVPYSLASGSSSFRAKPLYNSSKLSKEKRRPEMAEKPRARPRSLLLPGFDADDLEPSDPVDPQSGREVSQPKSEPSNPRWKLDDTMTESLCEILESDRNRVETEMRTKEILSVQRLCSLIREDIRQTSSMSWMIRSDQKEVARQVERGLAGRVFVTQLGGGQIQDIYLPCLGA</sequence>
<dbReference type="Proteomes" id="UP001302321">
    <property type="component" value="Unassembled WGS sequence"/>
</dbReference>
<feature type="compositionally biased region" description="Polar residues" evidence="1">
    <location>
        <begin position="445"/>
        <end position="455"/>
    </location>
</feature>
<feature type="compositionally biased region" description="Basic and acidic residues" evidence="1">
    <location>
        <begin position="408"/>
        <end position="417"/>
    </location>
</feature>